<evidence type="ECO:0000259" key="1">
    <source>
        <dbReference type="PROSITE" id="PS50930"/>
    </source>
</evidence>
<comment type="caution">
    <text evidence="2">The sequence shown here is derived from an EMBL/GenBank/DDBJ whole genome shotgun (WGS) entry which is preliminary data.</text>
</comment>
<keyword evidence="3" id="KW-1185">Reference proteome</keyword>
<evidence type="ECO:0000313" key="3">
    <source>
        <dbReference type="Proteomes" id="UP000608513"/>
    </source>
</evidence>
<protein>
    <submittedName>
        <fullName evidence="2">LytTR family transcriptional regulator</fullName>
    </submittedName>
</protein>
<dbReference type="GO" id="GO:0000156">
    <property type="term" value="F:phosphorelay response regulator activity"/>
    <property type="evidence" value="ECO:0007669"/>
    <property type="project" value="InterPro"/>
</dbReference>
<sequence>MKTCPYGAEPAAPSSSWLYLLERFDVGVVNVDRELRVVGMNDFARRSLPVQEKLPFGKIVTSFHPEAARAKLKFLLGQAECPVMNAPPMALMINIPDRVLLIKVSKIGDAQGATTGYTLVFYDITEVVSHKAEDDPARGSERRRLRKIPTIKKNRVLLVDVPAVSFIRSEGHYTWVHTPQGAQFCNLAIGDLESRLDPQAFLRVHRSYIVNLAQVDEIVRDDGRLMLRMMGSTPVDIPVSRASAPHLLEQLGLAGGIPTHP</sequence>
<reference evidence="2" key="1">
    <citation type="submission" date="2020-08" db="EMBL/GenBank/DDBJ databases">
        <title>Ramlibacter sp. USB13 16S ribosomal RNA gene genome sequencing and assembly.</title>
        <authorList>
            <person name="Kang M."/>
        </authorList>
    </citation>
    <scope>NUCLEOTIDE SEQUENCE</scope>
    <source>
        <strain evidence="2">USB13</strain>
    </source>
</reference>
<dbReference type="Gene3D" id="3.30.450.20">
    <property type="entry name" value="PAS domain"/>
    <property type="match status" value="1"/>
</dbReference>
<dbReference type="Pfam" id="PF04397">
    <property type="entry name" value="LytTR"/>
    <property type="match status" value="1"/>
</dbReference>
<dbReference type="RefSeq" id="WP_187076276.1">
    <property type="nucleotide sequence ID" value="NZ_JACORT010000004.1"/>
</dbReference>
<dbReference type="GO" id="GO:0003677">
    <property type="term" value="F:DNA binding"/>
    <property type="evidence" value="ECO:0007669"/>
    <property type="project" value="InterPro"/>
</dbReference>
<name>A0A923MS02_9BURK</name>
<dbReference type="PROSITE" id="PS50930">
    <property type="entry name" value="HTH_LYTTR"/>
    <property type="match status" value="1"/>
</dbReference>
<dbReference type="InterPro" id="IPR046947">
    <property type="entry name" value="LytR-like"/>
</dbReference>
<dbReference type="SMART" id="SM00850">
    <property type="entry name" value="LytTR"/>
    <property type="match status" value="1"/>
</dbReference>
<evidence type="ECO:0000313" key="2">
    <source>
        <dbReference type="EMBL" id="MBC5783524.1"/>
    </source>
</evidence>
<organism evidence="2 3">
    <name type="scientific">Ramlibacter cellulosilyticus</name>
    <dbReference type="NCBI Taxonomy" id="2764187"/>
    <lineage>
        <taxon>Bacteria</taxon>
        <taxon>Pseudomonadati</taxon>
        <taxon>Pseudomonadota</taxon>
        <taxon>Betaproteobacteria</taxon>
        <taxon>Burkholderiales</taxon>
        <taxon>Comamonadaceae</taxon>
        <taxon>Ramlibacter</taxon>
    </lineage>
</organism>
<dbReference type="AlphaFoldDB" id="A0A923MS02"/>
<dbReference type="Gene3D" id="2.40.50.1020">
    <property type="entry name" value="LytTr DNA-binding domain"/>
    <property type="match status" value="1"/>
</dbReference>
<accession>A0A923MS02</accession>
<dbReference type="Proteomes" id="UP000608513">
    <property type="component" value="Unassembled WGS sequence"/>
</dbReference>
<feature type="domain" description="HTH LytTR-type" evidence="1">
    <location>
        <begin position="148"/>
        <end position="253"/>
    </location>
</feature>
<gene>
    <name evidence="2" type="ORF">H8N03_11260</name>
</gene>
<dbReference type="EMBL" id="JACORT010000004">
    <property type="protein sequence ID" value="MBC5783524.1"/>
    <property type="molecule type" value="Genomic_DNA"/>
</dbReference>
<dbReference type="PANTHER" id="PTHR37299:SF1">
    <property type="entry name" value="STAGE 0 SPORULATION PROTEIN A HOMOLOG"/>
    <property type="match status" value="1"/>
</dbReference>
<dbReference type="PANTHER" id="PTHR37299">
    <property type="entry name" value="TRANSCRIPTIONAL REGULATOR-RELATED"/>
    <property type="match status" value="1"/>
</dbReference>
<dbReference type="InterPro" id="IPR007492">
    <property type="entry name" value="LytTR_DNA-bd_dom"/>
</dbReference>
<proteinExistence type="predicted"/>